<comment type="caution">
    <text evidence="4">The sequence shown here is derived from an EMBL/GenBank/DDBJ whole genome shotgun (WGS) entry which is preliminary data.</text>
</comment>
<feature type="compositionally biased region" description="Basic and acidic residues" evidence="3">
    <location>
        <begin position="84"/>
        <end position="95"/>
    </location>
</feature>
<accession>A0ABN9SXV9</accession>
<dbReference type="PANTHER" id="PTHR46093:SF18">
    <property type="entry name" value="FIBRONECTIN TYPE-III DOMAIN-CONTAINING PROTEIN"/>
    <property type="match status" value="1"/>
</dbReference>
<dbReference type="Pfam" id="PF24681">
    <property type="entry name" value="Kelch_KLHDC2_KLHL20_DRC7"/>
    <property type="match status" value="1"/>
</dbReference>
<evidence type="ECO:0000256" key="2">
    <source>
        <dbReference type="ARBA" id="ARBA00022737"/>
    </source>
</evidence>
<gene>
    <name evidence="4" type="ORF">PCOR1329_LOCUS33398</name>
</gene>
<name>A0ABN9SXV9_9DINO</name>
<evidence type="ECO:0000256" key="3">
    <source>
        <dbReference type="SAM" id="MobiDB-lite"/>
    </source>
</evidence>
<keyword evidence="1" id="KW-0880">Kelch repeat</keyword>
<sequence length="346" mass="37381">MLIYAADLNPDASPRADAGATGWTPRLEVGSAPVGAPWHEDGPATPRHEDGALTERDGPGGPATPRLEGPATPRLEGPATPRDAAPKDEVGRQRSSDGGAEQISLDFPDDGGKWRWAQDLVEDNENDEVPLIVPKAAREAMVQAQKKAAEARLKAIASKPVWKKSQQAGKLYSPRTGHAVVLVGDTFYLMGGTSENGVATTVYTFSNSTCEWAILPVGGQAPCPRSGAKAAAMGRALVLFGGYSKRSGGTYFNDLHVLDLKTSYWIKVNVSDAPPPRVDHTLVSFGSELFVFGGFKEKQRFKDLQRFSFRDNLWTEVNLGRVAPPGRVGHTAVIFAGRRVWRLERP</sequence>
<reference evidence="4" key="1">
    <citation type="submission" date="2023-10" db="EMBL/GenBank/DDBJ databases">
        <authorList>
            <person name="Chen Y."/>
            <person name="Shah S."/>
            <person name="Dougan E. K."/>
            <person name="Thang M."/>
            <person name="Chan C."/>
        </authorList>
    </citation>
    <scope>NUCLEOTIDE SEQUENCE [LARGE SCALE GENOMIC DNA]</scope>
</reference>
<evidence type="ECO:0000313" key="4">
    <source>
        <dbReference type="EMBL" id="CAK0837113.1"/>
    </source>
</evidence>
<feature type="region of interest" description="Disordered" evidence="3">
    <location>
        <begin position="1"/>
        <end position="111"/>
    </location>
</feature>
<proteinExistence type="predicted"/>
<evidence type="ECO:0000256" key="1">
    <source>
        <dbReference type="ARBA" id="ARBA00022441"/>
    </source>
</evidence>
<dbReference type="SUPFAM" id="SSF117281">
    <property type="entry name" value="Kelch motif"/>
    <property type="match status" value="1"/>
</dbReference>
<keyword evidence="5" id="KW-1185">Reference proteome</keyword>
<protein>
    <submittedName>
        <fullName evidence="4">Uncharacterized protein</fullName>
    </submittedName>
</protein>
<dbReference type="InterPro" id="IPR015915">
    <property type="entry name" value="Kelch-typ_b-propeller"/>
</dbReference>
<keyword evidence="2" id="KW-0677">Repeat</keyword>
<dbReference type="EMBL" id="CAUYUJ010014014">
    <property type="protein sequence ID" value="CAK0837113.1"/>
    <property type="molecule type" value="Genomic_DNA"/>
</dbReference>
<feature type="compositionally biased region" description="Basic and acidic residues" evidence="3">
    <location>
        <begin position="38"/>
        <end position="58"/>
    </location>
</feature>
<dbReference type="Gene3D" id="2.120.10.80">
    <property type="entry name" value="Kelch-type beta propeller"/>
    <property type="match status" value="1"/>
</dbReference>
<dbReference type="Proteomes" id="UP001189429">
    <property type="component" value="Unassembled WGS sequence"/>
</dbReference>
<organism evidence="4 5">
    <name type="scientific">Prorocentrum cordatum</name>
    <dbReference type="NCBI Taxonomy" id="2364126"/>
    <lineage>
        <taxon>Eukaryota</taxon>
        <taxon>Sar</taxon>
        <taxon>Alveolata</taxon>
        <taxon>Dinophyceae</taxon>
        <taxon>Prorocentrales</taxon>
        <taxon>Prorocentraceae</taxon>
        <taxon>Prorocentrum</taxon>
    </lineage>
</organism>
<dbReference type="PANTHER" id="PTHR46093">
    <property type="entry name" value="ACYL-COA-BINDING DOMAIN-CONTAINING PROTEIN 5"/>
    <property type="match status" value="1"/>
</dbReference>
<evidence type="ECO:0000313" key="5">
    <source>
        <dbReference type="Proteomes" id="UP001189429"/>
    </source>
</evidence>